<dbReference type="RefSeq" id="WP_289471135.1">
    <property type="nucleotide sequence ID" value="NZ_JAUCMM010000011.1"/>
</dbReference>
<evidence type="ECO:0000256" key="4">
    <source>
        <dbReference type="ARBA" id="ARBA00023136"/>
    </source>
</evidence>
<keyword evidence="3 5" id="KW-1133">Transmembrane helix</keyword>
<protein>
    <submittedName>
        <fullName evidence="7">FUSC family protein</fullName>
    </submittedName>
</protein>
<proteinExistence type="predicted"/>
<keyword evidence="8" id="KW-1185">Reference proteome</keyword>
<evidence type="ECO:0000313" key="7">
    <source>
        <dbReference type="EMBL" id="MDM7889539.1"/>
    </source>
</evidence>
<evidence type="ECO:0000313" key="8">
    <source>
        <dbReference type="Proteomes" id="UP001235720"/>
    </source>
</evidence>
<dbReference type="InterPro" id="IPR049453">
    <property type="entry name" value="Memb_transporter_dom"/>
</dbReference>
<dbReference type="Proteomes" id="UP001235720">
    <property type="component" value="Unassembled WGS sequence"/>
</dbReference>
<feature type="transmembrane region" description="Helical" evidence="5">
    <location>
        <begin position="288"/>
        <end position="306"/>
    </location>
</feature>
<keyword evidence="2 5" id="KW-0812">Transmembrane</keyword>
<name>A0ABT7TIW9_9MICO</name>
<gene>
    <name evidence="7" type="ORF">QUG98_13870</name>
</gene>
<feature type="transmembrane region" description="Helical" evidence="5">
    <location>
        <begin position="89"/>
        <end position="109"/>
    </location>
</feature>
<accession>A0ABT7TIW9</accession>
<keyword evidence="4 5" id="KW-0472">Membrane</keyword>
<dbReference type="EMBL" id="JAUCMM010000011">
    <property type="protein sequence ID" value="MDM7889539.1"/>
    <property type="molecule type" value="Genomic_DNA"/>
</dbReference>
<dbReference type="Pfam" id="PF13515">
    <property type="entry name" value="FUSC_2"/>
    <property type="match status" value="1"/>
</dbReference>
<feature type="transmembrane region" description="Helical" evidence="5">
    <location>
        <begin position="27"/>
        <end position="50"/>
    </location>
</feature>
<reference evidence="7 8" key="1">
    <citation type="submission" date="2023-06" db="EMBL/GenBank/DDBJ databases">
        <authorList>
            <person name="Feng G."/>
            <person name="Li J."/>
            <person name="Zhu H."/>
        </authorList>
    </citation>
    <scope>NUCLEOTIDE SEQUENCE [LARGE SCALE GENOMIC DNA]</scope>
    <source>
        <strain evidence="7 8">RHCJP20</strain>
    </source>
</reference>
<evidence type="ECO:0000259" key="6">
    <source>
        <dbReference type="Pfam" id="PF13515"/>
    </source>
</evidence>
<evidence type="ECO:0000256" key="3">
    <source>
        <dbReference type="ARBA" id="ARBA00022989"/>
    </source>
</evidence>
<feature type="transmembrane region" description="Helical" evidence="5">
    <location>
        <begin position="138"/>
        <end position="164"/>
    </location>
</feature>
<evidence type="ECO:0000256" key="5">
    <source>
        <dbReference type="SAM" id="Phobius"/>
    </source>
</evidence>
<evidence type="ECO:0000256" key="1">
    <source>
        <dbReference type="ARBA" id="ARBA00004141"/>
    </source>
</evidence>
<feature type="transmembrane region" description="Helical" evidence="5">
    <location>
        <begin position="185"/>
        <end position="208"/>
    </location>
</feature>
<comment type="caution">
    <text evidence="7">The sequence shown here is derived from an EMBL/GenBank/DDBJ whole genome shotgun (WGS) entry which is preliminary data.</text>
</comment>
<feature type="transmembrane region" description="Helical" evidence="5">
    <location>
        <begin position="62"/>
        <end position="83"/>
    </location>
</feature>
<feature type="domain" description="Integral membrane bound transporter" evidence="6">
    <location>
        <begin position="205"/>
        <end position="330"/>
    </location>
</feature>
<organism evidence="7 8">
    <name type="scientific">Curtobacterium subtropicum</name>
    <dbReference type="NCBI Taxonomy" id="3055138"/>
    <lineage>
        <taxon>Bacteria</taxon>
        <taxon>Bacillati</taxon>
        <taxon>Actinomycetota</taxon>
        <taxon>Actinomycetes</taxon>
        <taxon>Micrococcales</taxon>
        <taxon>Microbacteriaceae</taxon>
        <taxon>Curtobacterium</taxon>
    </lineage>
</organism>
<evidence type="ECO:0000256" key="2">
    <source>
        <dbReference type="ARBA" id="ARBA00022692"/>
    </source>
</evidence>
<sequence length="355" mass="37306">MTTPAHSTRTTNLEGAARAAIAGGAPLALLIALGMPGYAAFAMFAGFTAIFGATEPYRQRMVTTGVAGVLQASCMFAGLAVSLSGAPLWLQGVGLVVVLVVAVCTLSTLQTIPAQPIFPVFAFCVSALVPVRPADLPLVATIIVGSVVWAWLVAMSGALIRLVLHPRAPHVFRPIAPRKHRSFAILRSAALWETVGLNVVGALVAGAVAETVPWLGHPYWAVIALVSTLPAIRQRHTVVRAVQRFVGTIGGTVIAVGILLLEPSVWWIVVIAVVGQFFAEIFVARHYAVTLLFLTPLALAVSWLSVPEAPELLAVDRIAQTLLGALVSVALLVVGRAIERRRGRALGATSAIRTV</sequence>
<feature type="transmembrane region" description="Helical" evidence="5">
    <location>
        <begin position="318"/>
        <end position="338"/>
    </location>
</feature>
<comment type="subcellular location">
    <subcellularLocation>
        <location evidence="1">Membrane</location>
        <topology evidence="1">Multi-pass membrane protein</topology>
    </subcellularLocation>
</comment>